<proteinExistence type="predicted"/>
<dbReference type="EMBL" id="JASWER010000003">
    <property type="protein sequence ID" value="MDL5376473.1"/>
    <property type="molecule type" value="Genomic_DNA"/>
</dbReference>
<dbReference type="Proteomes" id="UP001230807">
    <property type="component" value="Unassembled WGS sequence"/>
</dbReference>
<accession>A0ABT7MMP9</accession>
<dbReference type="InterPro" id="IPR029058">
    <property type="entry name" value="AB_hydrolase_fold"/>
</dbReference>
<evidence type="ECO:0000313" key="1">
    <source>
        <dbReference type="EMBL" id="MDL5376473.1"/>
    </source>
</evidence>
<evidence type="ECO:0008006" key="3">
    <source>
        <dbReference type="Google" id="ProtNLM"/>
    </source>
</evidence>
<gene>
    <name evidence="1" type="ORF">QR695_05580</name>
</gene>
<protein>
    <recommendedName>
        <fullName evidence="3">Accessory Sec system protein Asp2</fullName>
    </recommendedName>
</protein>
<dbReference type="SUPFAM" id="SSF53474">
    <property type="entry name" value="alpha/beta-Hydrolases"/>
    <property type="match status" value="1"/>
</dbReference>
<keyword evidence="2" id="KW-1185">Reference proteome</keyword>
<dbReference type="Gene3D" id="3.40.50.1820">
    <property type="entry name" value="alpha/beta hydrolase"/>
    <property type="match status" value="1"/>
</dbReference>
<reference evidence="1 2" key="1">
    <citation type="submission" date="2023-06" db="EMBL/GenBank/DDBJ databases">
        <title>Influencing factors and mechanism of Cr(VI) reduction by facultative anaerobic Exiguobacterium sp. PY14.</title>
        <authorList>
            <person name="Zou L."/>
        </authorList>
    </citation>
    <scope>NUCLEOTIDE SEQUENCE [LARGE SCALE GENOMIC DNA]</scope>
    <source>
        <strain evidence="1 2">PY14</strain>
    </source>
</reference>
<dbReference type="RefSeq" id="WP_214718100.1">
    <property type="nucleotide sequence ID" value="NZ_CP183077.1"/>
</dbReference>
<evidence type="ECO:0000313" key="2">
    <source>
        <dbReference type="Proteomes" id="UP001230807"/>
    </source>
</evidence>
<name>A0ABT7MMP9_9BACL</name>
<sequence>MKTQATDHSFLLASLLRDEITPYFEKHNVQTDIKETMLIIKGTSIGEVGPIFLPIEFYRYNIRNRVIELFSAKRKQFEFEILGSSKNTVRVIDGYLVFNFEPNQNFEVIIRTSRFLTMRPVFPQTFESTFSMHDQVKYKFIPARDEAFSKDLIVVFSAMGRPHQYNFNYMKSFKDHPANQLFILDDFGEKGSYYLGKDLSFRNETSVISLIMNILHRIHATPKHVTTFGSSKGGYVALYYALKYGFGEVVSLAPSINLGDFLISQHPDLLEYMTGGSQSYHVYEMNQLIYDLVREKRDEMPYIHLMVGTADSRKLEHLDPFVSYLESLDIPFDYHIVEGVDHSELKFFAPQYIDYYFSRKFSLKSSLLYFFVMNEQFLVENDQIVFKMNVVTDESTEVAFYWYMNDQIYKKTPYSNDLETKIPYESGNQYRVKIFIRNRIAQDQKVIFNRTFTSET</sequence>
<comment type="caution">
    <text evidence="1">The sequence shown here is derived from an EMBL/GenBank/DDBJ whole genome shotgun (WGS) entry which is preliminary data.</text>
</comment>
<organism evidence="1 2">
    <name type="scientific">Exiguobacterium mexicanum</name>
    <dbReference type="NCBI Taxonomy" id="340146"/>
    <lineage>
        <taxon>Bacteria</taxon>
        <taxon>Bacillati</taxon>
        <taxon>Bacillota</taxon>
        <taxon>Bacilli</taxon>
        <taxon>Bacillales</taxon>
        <taxon>Bacillales Family XII. Incertae Sedis</taxon>
        <taxon>Exiguobacterium</taxon>
    </lineage>
</organism>